<reference evidence="2" key="2">
    <citation type="submission" date="2017-12" db="EMBL/GenBank/DDBJ databases">
        <title>Genome sequence of the Bar-tailed Godwit (Limosa lapponica baueri).</title>
        <authorList>
            <person name="Lima N.C.B."/>
            <person name="Parody-Merino A.M."/>
            <person name="Battley P.F."/>
            <person name="Fidler A.E."/>
            <person name="Prosdocimi F."/>
        </authorList>
    </citation>
    <scope>NUCLEOTIDE SEQUENCE [LARGE SCALE GENOMIC DNA]</scope>
</reference>
<keyword evidence="2" id="KW-1185">Reference proteome</keyword>
<sequence length="146" mass="16547">MEIPICQPDLSSKEVCCLLGAWIQDAVARQSRLDRLYSPLLLFHVGTNDTARGDPESIKHDYVALGAMVKGIEAQVVFSSILLEEVDEAFFRQLEEASLLQALVLVVDWNHPNICWRDNTAGHKQSKRFLECIDDNFVMQVIEDLM</sequence>
<organism evidence="1 2">
    <name type="scientific">Limosa lapponica baueri</name>
    <dbReference type="NCBI Taxonomy" id="1758121"/>
    <lineage>
        <taxon>Eukaryota</taxon>
        <taxon>Metazoa</taxon>
        <taxon>Chordata</taxon>
        <taxon>Craniata</taxon>
        <taxon>Vertebrata</taxon>
        <taxon>Euteleostomi</taxon>
        <taxon>Archelosauria</taxon>
        <taxon>Archosauria</taxon>
        <taxon>Dinosauria</taxon>
        <taxon>Saurischia</taxon>
        <taxon>Theropoda</taxon>
        <taxon>Coelurosauria</taxon>
        <taxon>Aves</taxon>
        <taxon>Neognathae</taxon>
        <taxon>Neoaves</taxon>
        <taxon>Charadriiformes</taxon>
        <taxon>Scolopacidae</taxon>
        <taxon>Limosa</taxon>
    </lineage>
</organism>
<dbReference type="Gene3D" id="3.40.50.12690">
    <property type="match status" value="1"/>
</dbReference>
<dbReference type="EMBL" id="KZ509855">
    <property type="protein sequence ID" value="PKU33654.1"/>
    <property type="molecule type" value="Genomic_DNA"/>
</dbReference>
<accession>A0A2I0TIL9</accession>
<protein>
    <submittedName>
        <fullName evidence="1">Uncharacterized protein</fullName>
    </submittedName>
</protein>
<proteinExistence type="predicted"/>
<gene>
    <name evidence="1" type="ORF">llap_16035</name>
</gene>
<name>A0A2I0TIL9_LIMLA</name>
<dbReference type="SUPFAM" id="SSF52266">
    <property type="entry name" value="SGNH hydrolase"/>
    <property type="match status" value="1"/>
</dbReference>
<evidence type="ECO:0000313" key="2">
    <source>
        <dbReference type="Proteomes" id="UP000233556"/>
    </source>
</evidence>
<dbReference type="AlphaFoldDB" id="A0A2I0TIL9"/>
<evidence type="ECO:0000313" key="1">
    <source>
        <dbReference type="EMBL" id="PKU33654.1"/>
    </source>
</evidence>
<dbReference type="Proteomes" id="UP000233556">
    <property type="component" value="Unassembled WGS sequence"/>
</dbReference>
<reference evidence="2" key="1">
    <citation type="submission" date="2017-11" db="EMBL/GenBank/DDBJ databases">
        <authorList>
            <person name="Lima N.C."/>
            <person name="Parody-Merino A.M."/>
            <person name="Battley P.F."/>
            <person name="Fidler A.E."/>
            <person name="Prosdocimi F."/>
        </authorList>
    </citation>
    <scope>NUCLEOTIDE SEQUENCE [LARGE SCALE GENOMIC DNA]</scope>
</reference>